<dbReference type="EMBL" id="CDOG01000028">
    <property type="protein sequence ID" value="CEN39329.1"/>
    <property type="molecule type" value="Genomic_DNA"/>
</dbReference>
<gene>
    <name evidence="1" type="ORF">CCYN74_340007</name>
</gene>
<name>A0A0B7HV14_9FLAO</name>
<protein>
    <submittedName>
        <fullName evidence="1">Uncharacterized protein</fullName>
    </submittedName>
</protein>
<dbReference type="RefSeq" id="WP_018279753.1">
    <property type="nucleotide sequence ID" value="NZ_CDOF01000062.1"/>
</dbReference>
<sequence length="176" mass="19983">MAKEIRTFGLKALRFGAVKEDGTAPKTSEMEELVRTKRDTCKISEDETQTDPLYCDQEDDPIEIFKGEKGEKTIEVDTFDYNTETLKKLKGGTVAQVEEDSQQWKVWSESTTGEDIYKAVEIETRTEVKFRFPKCLILAKLDTEFKRGDVVLLRLKIKPVSPANGKPSVQILSKAE</sequence>
<dbReference type="AlphaFoldDB" id="A0A0B7HV14"/>
<organism evidence="1 2">
    <name type="scientific">Capnocytophaga cynodegmi</name>
    <dbReference type="NCBI Taxonomy" id="28189"/>
    <lineage>
        <taxon>Bacteria</taxon>
        <taxon>Pseudomonadati</taxon>
        <taxon>Bacteroidota</taxon>
        <taxon>Flavobacteriia</taxon>
        <taxon>Flavobacteriales</taxon>
        <taxon>Flavobacteriaceae</taxon>
        <taxon>Capnocytophaga</taxon>
    </lineage>
</organism>
<reference evidence="1 2" key="1">
    <citation type="submission" date="2015-01" db="EMBL/GenBank/DDBJ databases">
        <authorList>
            <person name="MANFREDI Pablo"/>
        </authorList>
    </citation>
    <scope>NUCLEOTIDE SEQUENCE [LARGE SCALE GENOMIC DNA]</scope>
    <source>
        <strain evidence="1 2">Ccy74</strain>
    </source>
</reference>
<dbReference type="Proteomes" id="UP000038083">
    <property type="component" value="Unassembled WGS sequence"/>
</dbReference>
<accession>A0A0B7HV14</accession>
<dbReference type="OrthoDB" id="762138at2"/>
<evidence type="ECO:0000313" key="2">
    <source>
        <dbReference type="Proteomes" id="UP000038083"/>
    </source>
</evidence>
<proteinExistence type="predicted"/>
<evidence type="ECO:0000313" key="1">
    <source>
        <dbReference type="EMBL" id="CEN39329.1"/>
    </source>
</evidence>